<organism evidence="11 12">
    <name type="scientific">Thalassomonas viridans</name>
    <dbReference type="NCBI Taxonomy" id="137584"/>
    <lineage>
        <taxon>Bacteria</taxon>
        <taxon>Pseudomonadati</taxon>
        <taxon>Pseudomonadota</taxon>
        <taxon>Gammaproteobacteria</taxon>
        <taxon>Alteromonadales</taxon>
        <taxon>Colwelliaceae</taxon>
        <taxon>Thalassomonas</taxon>
    </lineage>
</organism>
<dbReference type="KEGG" id="tvd:SG34_008195"/>
<name>A0AAF0C8W4_9GAMM</name>
<sequence>MLKRFGQRLLANLKNKTNWLSFLAGLGLVLAYAPFSLWYLAILIPAAWLRLMAGRSARDSAKQGFIFGLGWFISGISWVHVSIDQFGGLPLVVSLLLMLLLCSYLALYPALSCYLSARLTREQQFSLWLLPPLWLIAESLRSVMLTGFPWLSLGYSQIDSPLATFAPVIGETGITFVMLCLSIALLQLSRKVQIKRHLALLAVLAATGFALSQQTWVTPAGKSIKVALVQANIKQELKWLPEQEWPSMLKFLDLTEKNYDADIIIWPESAVPAIESTAQDFLDLANQGAALNNSTIITGIINYNFEARTYFNSLIVLGKKQPEDQQGSYYYNNANRYYKNHLLPIGEFVPFQEILRPLAPLFNLPMSSFSRGSYVQPNLVAQGLDLLPLICFEIAFPHQLAANLTRDTDMILTVSNDAWFGDSHGPHQHLEIARMRALEFGRPVLRSTNNGITATVDHRGKITSRIPQFEEAVLRDEIKLQQGFTPYSQWGRYLQYLLPLLSLLIYFGFSKFSAQRQEKLFPPPAA</sequence>
<dbReference type="Proteomes" id="UP000032352">
    <property type="component" value="Chromosome"/>
</dbReference>
<feature type="transmembrane region" description="Helical" evidence="9">
    <location>
        <begin position="162"/>
        <end position="186"/>
    </location>
</feature>
<dbReference type="RefSeq" id="WP_044842088.1">
    <property type="nucleotide sequence ID" value="NZ_CP059733.1"/>
</dbReference>
<dbReference type="Pfam" id="PF00795">
    <property type="entry name" value="CN_hydrolase"/>
    <property type="match status" value="1"/>
</dbReference>
<proteinExistence type="inferred from homology"/>
<comment type="similarity">
    <text evidence="2 9">Belongs to the CN hydrolase family. Apolipoprotein N-acyltransferase subfamily.</text>
</comment>
<feature type="transmembrane region" description="Helical" evidence="9">
    <location>
        <begin position="89"/>
        <end position="115"/>
    </location>
</feature>
<comment type="function">
    <text evidence="9">Catalyzes the phospholipid dependent N-acylation of the N-terminal cysteine of apolipoprotein, the last step in lipoprotein maturation.</text>
</comment>
<accession>A0AAF0C8W4</accession>
<comment type="catalytic activity">
    <reaction evidence="9">
        <text>N-terminal S-1,2-diacyl-sn-glyceryl-L-cysteinyl-[lipoprotein] + a glycerophospholipid = N-acyl-S-1,2-diacyl-sn-glyceryl-L-cysteinyl-[lipoprotein] + a 2-acyl-sn-glycero-3-phospholipid + H(+)</text>
        <dbReference type="Rhea" id="RHEA:48228"/>
        <dbReference type="Rhea" id="RHEA-COMP:14681"/>
        <dbReference type="Rhea" id="RHEA-COMP:14684"/>
        <dbReference type="ChEBI" id="CHEBI:15378"/>
        <dbReference type="ChEBI" id="CHEBI:136912"/>
        <dbReference type="ChEBI" id="CHEBI:140656"/>
        <dbReference type="ChEBI" id="CHEBI:140657"/>
        <dbReference type="ChEBI" id="CHEBI:140660"/>
        <dbReference type="EC" id="2.3.1.269"/>
    </reaction>
</comment>
<dbReference type="InterPro" id="IPR036526">
    <property type="entry name" value="C-N_Hydrolase_sf"/>
</dbReference>
<dbReference type="HAMAP" id="MF_01148">
    <property type="entry name" value="Lnt"/>
    <property type="match status" value="1"/>
</dbReference>
<dbReference type="NCBIfam" id="TIGR00546">
    <property type="entry name" value="lnt"/>
    <property type="match status" value="1"/>
</dbReference>
<evidence type="ECO:0000256" key="5">
    <source>
        <dbReference type="ARBA" id="ARBA00022692"/>
    </source>
</evidence>
<evidence type="ECO:0000256" key="7">
    <source>
        <dbReference type="ARBA" id="ARBA00023136"/>
    </source>
</evidence>
<dbReference type="EMBL" id="CP059733">
    <property type="protein sequence ID" value="WDE06867.1"/>
    <property type="molecule type" value="Genomic_DNA"/>
</dbReference>
<evidence type="ECO:0000256" key="2">
    <source>
        <dbReference type="ARBA" id="ARBA00010065"/>
    </source>
</evidence>
<reference evidence="11 12" key="1">
    <citation type="journal article" date="2015" name="Genome Announc.">
        <title>Draft Genome Sequences of Marine Isolates of Thalassomonas viridans and Thalassomonas actiniarum.</title>
        <authorList>
            <person name="Olonade I."/>
            <person name="van Zyl L.J."/>
            <person name="Trindade M."/>
        </authorList>
    </citation>
    <scope>NUCLEOTIDE SEQUENCE [LARGE SCALE GENOMIC DNA]</scope>
    <source>
        <strain evidence="11 12">XOM25</strain>
    </source>
</reference>
<feature type="transmembrane region" description="Helical" evidence="9">
    <location>
        <begin position="20"/>
        <end position="44"/>
    </location>
</feature>
<dbReference type="PANTHER" id="PTHR38686:SF1">
    <property type="entry name" value="APOLIPOPROTEIN N-ACYLTRANSFERASE"/>
    <property type="match status" value="1"/>
</dbReference>
<feature type="domain" description="CN hydrolase" evidence="10">
    <location>
        <begin position="229"/>
        <end position="480"/>
    </location>
</feature>
<keyword evidence="7 9" id="KW-0472">Membrane</keyword>
<protein>
    <recommendedName>
        <fullName evidence="9">Apolipoprotein N-acyltransferase</fullName>
        <shortName evidence="9">ALP N-acyltransferase</shortName>
        <ecNumber evidence="9">2.3.1.269</ecNumber>
    </recommendedName>
</protein>
<keyword evidence="12" id="KW-1185">Reference proteome</keyword>
<keyword evidence="5 9" id="KW-0812">Transmembrane</keyword>
<evidence type="ECO:0000256" key="1">
    <source>
        <dbReference type="ARBA" id="ARBA00004651"/>
    </source>
</evidence>
<dbReference type="PANTHER" id="PTHR38686">
    <property type="entry name" value="APOLIPOPROTEIN N-ACYLTRANSFERASE"/>
    <property type="match status" value="1"/>
</dbReference>
<evidence type="ECO:0000256" key="6">
    <source>
        <dbReference type="ARBA" id="ARBA00022989"/>
    </source>
</evidence>
<comment type="subcellular location">
    <subcellularLocation>
        <location evidence="1 9">Cell membrane</location>
        <topology evidence="1 9">Multi-pass membrane protein</topology>
    </subcellularLocation>
</comment>
<keyword evidence="4 9" id="KW-0808">Transferase</keyword>
<dbReference type="CDD" id="cd07571">
    <property type="entry name" value="ALP_N-acyl_transferase"/>
    <property type="match status" value="1"/>
</dbReference>
<dbReference type="SUPFAM" id="SSF56317">
    <property type="entry name" value="Carbon-nitrogen hydrolase"/>
    <property type="match status" value="1"/>
</dbReference>
<dbReference type="PROSITE" id="PS50263">
    <property type="entry name" value="CN_HYDROLASE"/>
    <property type="match status" value="1"/>
</dbReference>
<feature type="transmembrane region" description="Helical" evidence="9">
    <location>
        <begin position="198"/>
        <end position="216"/>
    </location>
</feature>
<evidence type="ECO:0000256" key="9">
    <source>
        <dbReference type="HAMAP-Rule" id="MF_01148"/>
    </source>
</evidence>
<evidence type="ECO:0000259" key="10">
    <source>
        <dbReference type="PROSITE" id="PS50263"/>
    </source>
</evidence>
<keyword evidence="3 9" id="KW-1003">Cell membrane</keyword>
<dbReference type="InterPro" id="IPR045378">
    <property type="entry name" value="LNT_N"/>
</dbReference>
<dbReference type="InterPro" id="IPR004563">
    <property type="entry name" value="Apolipo_AcylTrfase"/>
</dbReference>
<evidence type="ECO:0000313" key="11">
    <source>
        <dbReference type="EMBL" id="WDE06867.1"/>
    </source>
</evidence>
<feature type="transmembrane region" description="Helical" evidence="9">
    <location>
        <begin position="65"/>
        <end position="83"/>
    </location>
</feature>
<keyword evidence="8 9" id="KW-0012">Acyltransferase</keyword>
<dbReference type="Gene3D" id="3.60.110.10">
    <property type="entry name" value="Carbon-nitrogen hydrolase"/>
    <property type="match status" value="1"/>
</dbReference>
<dbReference type="Pfam" id="PF20154">
    <property type="entry name" value="LNT_N"/>
    <property type="match status" value="1"/>
</dbReference>
<dbReference type="GO" id="GO:0042158">
    <property type="term" value="P:lipoprotein biosynthetic process"/>
    <property type="evidence" value="ECO:0007669"/>
    <property type="project" value="UniProtKB-UniRule"/>
</dbReference>
<dbReference type="AlphaFoldDB" id="A0AAF0C8W4"/>
<feature type="transmembrane region" description="Helical" evidence="9">
    <location>
        <begin position="127"/>
        <end position="150"/>
    </location>
</feature>
<evidence type="ECO:0000256" key="8">
    <source>
        <dbReference type="ARBA" id="ARBA00023315"/>
    </source>
</evidence>
<evidence type="ECO:0000256" key="4">
    <source>
        <dbReference type="ARBA" id="ARBA00022679"/>
    </source>
</evidence>
<evidence type="ECO:0000313" key="12">
    <source>
        <dbReference type="Proteomes" id="UP000032352"/>
    </source>
</evidence>
<evidence type="ECO:0000256" key="3">
    <source>
        <dbReference type="ARBA" id="ARBA00022475"/>
    </source>
</evidence>
<keyword evidence="6 9" id="KW-1133">Transmembrane helix</keyword>
<comment type="pathway">
    <text evidence="9">Protein modification; lipoprotein biosynthesis (N-acyl transfer).</text>
</comment>
<gene>
    <name evidence="9 11" type="primary">lnt</name>
    <name evidence="11" type="ORF">SG34_008195</name>
</gene>
<dbReference type="GO" id="GO:0005886">
    <property type="term" value="C:plasma membrane"/>
    <property type="evidence" value="ECO:0007669"/>
    <property type="project" value="UniProtKB-SubCell"/>
</dbReference>
<dbReference type="GO" id="GO:0016410">
    <property type="term" value="F:N-acyltransferase activity"/>
    <property type="evidence" value="ECO:0007669"/>
    <property type="project" value="UniProtKB-UniRule"/>
</dbReference>
<dbReference type="EC" id="2.3.1.269" evidence="9"/>
<reference evidence="11 12" key="2">
    <citation type="journal article" date="2022" name="Mar. Drugs">
        <title>Bioassay-Guided Fractionation Leads to the Detection of Cholic Acid Generated by the Rare Thalassomonas sp.</title>
        <authorList>
            <person name="Pheiffer F."/>
            <person name="Schneider Y.K."/>
            <person name="Hansen E.H."/>
            <person name="Andersen J.H."/>
            <person name="Isaksson J."/>
            <person name="Busche T."/>
            <person name="R C."/>
            <person name="Kalinowski J."/>
            <person name="Zyl L.V."/>
            <person name="Trindade M."/>
        </authorList>
    </citation>
    <scope>NUCLEOTIDE SEQUENCE [LARGE SCALE GENOMIC DNA]</scope>
    <source>
        <strain evidence="11 12">XOM25</strain>
    </source>
</reference>
<dbReference type="InterPro" id="IPR003010">
    <property type="entry name" value="C-N_Hydrolase"/>
</dbReference>